<reference evidence="10" key="1">
    <citation type="journal article" date="2021" name="PeerJ">
        <title>Extensive microbial diversity within the chicken gut microbiome revealed by metagenomics and culture.</title>
        <authorList>
            <person name="Gilroy R."/>
            <person name="Ravi A."/>
            <person name="Getino M."/>
            <person name="Pursley I."/>
            <person name="Horton D.L."/>
            <person name="Alikhan N.F."/>
            <person name="Baker D."/>
            <person name="Gharbi K."/>
            <person name="Hall N."/>
            <person name="Watson M."/>
            <person name="Adriaenssens E.M."/>
            <person name="Foster-Nyarko E."/>
            <person name="Jarju S."/>
            <person name="Secka A."/>
            <person name="Antonio M."/>
            <person name="Oren A."/>
            <person name="Chaudhuri R.R."/>
            <person name="La Ragione R."/>
            <person name="Hildebrand F."/>
            <person name="Pallen M.J."/>
        </authorList>
    </citation>
    <scope>NUCLEOTIDE SEQUENCE</scope>
    <source>
        <strain evidence="10">ChiHjej13B12-9602</strain>
    </source>
</reference>
<feature type="domain" description="Glycine transporter" evidence="9">
    <location>
        <begin position="125"/>
        <end position="198"/>
    </location>
</feature>
<evidence type="ECO:0000256" key="5">
    <source>
        <dbReference type="ARBA" id="ARBA00022989"/>
    </source>
</evidence>
<keyword evidence="4 7" id="KW-0812">Transmembrane</keyword>
<protein>
    <submittedName>
        <fullName evidence="10">TRIC cation channel family protein</fullName>
    </submittedName>
</protein>
<keyword evidence="3" id="KW-1003">Cell membrane</keyword>
<evidence type="ECO:0000256" key="6">
    <source>
        <dbReference type="ARBA" id="ARBA00023136"/>
    </source>
</evidence>
<evidence type="ECO:0000256" key="3">
    <source>
        <dbReference type="ARBA" id="ARBA00022475"/>
    </source>
</evidence>
<feature type="domain" description="Glycine transporter" evidence="9">
    <location>
        <begin position="39"/>
        <end position="112"/>
    </location>
</feature>
<dbReference type="Pfam" id="PF03458">
    <property type="entry name" value="Gly_transporter"/>
    <property type="match status" value="2"/>
</dbReference>
<feature type="transmembrane region" description="Helical" evidence="7">
    <location>
        <begin position="63"/>
        <end position="85"/>
    </location>
</feature>
<keyword evidence="6 7" id="KW-0472">Membrane</keyword>
<feature type="transmembrane region" description="Helical" evidence="7">
    <location>
        <begin position="204"/>
        <end position="223"/>
    </location>
</feature>
<feature type="chain" id="PRO_5038954416" evidence="8">
    <location>
        <begin position="20"/>
        <end position="310"/>
    </location>
</feature>
<proteinExistence type="inferred from homology"/>
<name>A0A921LUL6_9ACTN</name>
<feature type="transmembrane region" description="Helical" evidence="7">
    <location>
        <begin position="151"/>
        <end position="169"/>
    </location>
</feature>
<sequence>MIDALAAIVPAAASTTAAAAGSTAVSATASSAPASIPLWIELLVVMVSAGTGVLTAREHKLDFVGALWLAVLLGLGGGLIRDVILQVGNVYILNQPLALPLALLSATVVFIFPAIVEKPDKLINLLDIFSVGLYACLGCDKAYVYGFEPTVCIMMGFFTAVGGGMLRDICLARTPIIFQKGNFYALAAIGGAAIYIWLVRWIGVWNILALIIGTAVTMGLRWISIKFNIQTPTQVDISRMVPHRHRRGTEGASSALRQETPVVGSVDALAGRRERTLADIEERRGRERRAQALARLRKNKRKRKQRRLDM</sequence>
<dbReference type="InterPro" id="IPR005115">
    <property type="entry name" value="Gly_transporter"/>
</dbReference>
<feature type="transmembrane region" description="Helical" evidence="7">
    <location>
        <begin position="36"/>
        <end position="56"/>
    </location>
</feature>
<evidence type="ECO:0000256" key="4">
    <source>
        <dbReference type="ARBA" id="ARBA00022692"/>
    </source>
</evidence>
<evidence type="ECO:0000256" key="2">
    <source>
        <dbReference type="ARBA" id="ARBA00008193"/>
    </source>
</evidence>
<feature type="transmembrane region" description="Helical" evidence="7">
    <location>
        <begin position="181"/>
        <end position="198"/>
    </location>
</feature>
<dbReference type="GO" id="GO:0005886">
    <property type="term" value="C:plasma membrane"/>
    <property type="evidence" value="ECO:0007669"/>
    <property type="project" value="UniProtKB-SubCell"/>
</dbReference>
<evidence type="ECO:0000256" key="1">
    <source>
        <dbReference type="ARBA" id="ARBA00004651"/>
    </source>
</evidence>
<evidence type="ECO:0000313" key="10">
    <source>
        <dbReference type="EMBL" id="HJG36935.1"/>
    </source>
</evidence>
<keyword evidence="8" id="KW-0732">Signal</keyword>
<dbReference type="PANTHER" id="PTHR30506:SF3">
    <property type="entry name" value="UPF0126 INNER MEMBRANE PROTEIN YADS-RELATED"/>
    <property type="match status" value="1"/>
</dbReference>
<organism evidence="10 11">
    <name type="scientific">Enorma phocaeensis</name>
    <dbReference type="NCBI Taxonomy" id="1871019"/>
    <lineage>
        <taxon>Bacteria</taxon>
        <taxon>Bacillati</taxon>
        <taxon>Actinomycetota</taxon>
        <taxon>Coriobacteriia</taxon>
        <taxon>Coriobacteriales</taxon>
        <taxon>Coriobacteriaceae</taxon>
        <taxon>Enorma</taxon>
    </lineage>
</organism>
<dbReference type="RefSeq" id="WP_273189396.1">
    <property type="nucleotide sequence ID" value="NZ_DYUZ01000014.1"/>
</dbReference>
<gene>
    <name evidence="10" type="ORF">K8V70_03600</name>
</gene>
<dbReference type="EMBL" id="DYUZ01000014">
    <property type="protein sequence ID" value="HJG36935.1"/>
    <property type="molecule type" value="Genomic_DNA"/>
</dbReference>
<feature type="transmembrane region" description="Helical" evidence="7">
    <location>
        <begin position="97"/>
        <end position="116"/>
    </location>
</feature>
<comment type="caution">
    <text evidence="10">The sequence shown here is derived from an EMBL/GenBank/DDBJ whole genome shotgun (WGS) entry which is preliminary data.</text>
</comment>
<keyword evidence="5 7" id="KW-1133">Transmembrane helix</keyword>
<evidence type="ECO:0000256" key="7">
    <source>
        <dbReference type="SAM" id="Phobius"/>
    </source>
</evidence>
<dbReference type="AlphaFoldDB" id="A0A921LUL6"/>
<comment type="subcellular location">
    <subcellularLocation>
        <location evidence="1">Cell membrane</location>
        <topology evidence="1">Multi-pass membrane protein</topology>
    </subcellularLocation>
</comment>
<dbReference type="PANTHER" id="PTHR30506">
    <property type="entry name" value="INNER MEMBRANE PROTEIN"/>
    <property type="match status" value="1"/>
</dbReference>
<comment type="similarity">
    <text evidence="2">Belongs to the UPF0126 family.</text>
</comment>
<evidence type="ECO:0000256" key="8">
    <source>
        <dbReference type="SAM" id="SignalP"/>
    </source>
</evidence>
<reference evidence="10" key="2">
    <citation type="submission" date="2021-09" db="EMBL/GenBank/DDBJ databases">
        <authorList>
            <person name="Gilroy R."/>
        </authorList>
    </citation>
    <scope>NUCLEOTIDE SEQUENCE</scope>
    <source>
        <strain evidence="10">ChiHjej13B12-9602</strain>
    </source>
</reference>
<evidence type="ECO:0000313" key="11">
    <source>
        <dbReference type="Proteomes" id="UP000753256"/>
    </source>
</evidence>
<accession>A0A921LUL6</accession>
<feature type="signal peptide" evidence="8">
    <location>
        <begin position="1"/>
        <end position="19"/>
    </location>
</feature>
<evidence type="ECO:0000259" key="9">
    <source>
        <dbReference type="Pfam" id="PF03458"/>
    </source>
</evidence>
<dbReference type="Proteomes" id="UP000753256">
    <property type="component" value="Unassembled WGS sequence"/>
</dbReference>